<protein>
    <submittedName>
        <fullName evidence="1">Uncharacterized protein</fullName>
    </submittedName>
</protein>
<dbReference type="Proteomes" id="UP001175000">
    <property type="component" value="Unassembled WGS sequence"/>
</dbReference>
<comment type="caution">
    <text evidence="1">The sequence shown here is derived from an EMBL/GenBank/DDBJ whole genome shotgun (WGS) entry which is preliminary data.</text>
</comment>
<reference evidence="1" key="1">
    <citation type="submission" date="2023-06" db="EMBL/GenBank/DDBJ databases">
        <title>Genome-scale phylogeny and comparative genomics of the fungal order Sordariales.</title>
        <authorList>
            <consortium name="Lawrence Berkeley National Laboratory"/>
            <person name="Hensen N."/>
            <person name="Bonometti L."/>
            <person name="Westerberg I."/>
            <person name="Brannstrom I.O."/>
            <person name="Guillou S."/>
            <person name="Cros-Aarteil S."/>
            <person name="Calhoun S."/>
            <person name="Haridas S."/>
            <person name="Kuo A."/>
            <person name="Mondo S."/>
            <person name="Pangilinan J."/>
            <person name="Riley R."/>
            <person name="Labutti K."/>
            <person name="Andreopoulos B."/>
            <person name="Lipzen A."/>
            <person name="Chen C."/>
            <person name="Yanf M."/>
            <person name="Daum C."/>
            <person name="Ng V."/>
            <person name="Clum A."/>
            <person name="Steindorff A."/>
            <person name="Ohm R."/>
            <person name="Martin F."/>
            <person name="Silar P."/>
            <person name="Natvig D."/>
            <person name="Lalanne C."/>
            <person name="Gautier V."/>
            <person name="Ament-Velasquez S.L."/>
            <person name="Kruys A."/>
            <person name="Hutchinson M.I."/>
            <person name="Powell A.J."/>
            <person name="Barry K."/>
            <person name="Miller A.N."/>
            <person name="Grigoriev I.V."/>
            <person name="Debuchy R."/>
            <person name="Gladieux P."/>
            <person name="Thoren M.H."/>
            <person name="Johannesson H."/>
        </authorList>
    </citation>
    <scope>NUCLEOTIDE SEQUENCE</scope>
    <source>
        <strain evidence="1">CBS 606.72</strain>
    </source>
</reference>
<gene>
    <name evidence="1" type="ORF">B0T14DRAFT_517322</name>
</gene>
<dbReference type="EMBL" id="JAULSU010000003">
    <property type="protein sequence ID" value="KAK0623956.1"/>
    <property type="molecule type" value="Genomic_DNA"/>
</dbReference>
<organism evidence="1 2">
    <name type="scientific">Immersiella caudata</name>
    <dbReference type="NCBI Taxonomy" id="314043"/>
    <lineage>
        <taxon>Eukaryota</taxon>
        <taxon>Fungi</taxon>
        <taxon>Dikarya</taxon>
        <taxon>Ascomycota</taxon>
        <taxon>Pezizomycotina</taxon>
        <taxon>Sordariomycetes</taxon>
        <taxon>Sordariomycetidae</taxon>
        <taxon>Sordariales</taxon>
        <taxon>Lasiosphaeriaceae</taxon>
        <taxon>Immersiella</taxon>
    </lineage>
</organism>
<keyword evidence="2" id="KW-1185">Reference proteome</keyword>
<name>A0AA39WYJ6_9PEZI</name>
<sequence length="213" mass="23265">MRRTDAVLNPSPEPFSTSMEIHGPHVMQDFTWSSDSHTGLSVSARAVIPVLGLSGLDAFGLIGGLFSKTVKEYWEVFMVTGIAVARRGGRRVIGSRNGRGWLRVLDVIWVSSLPSFTRWGLEGMLLTACSEVPVLAEAGPEVELGTAEMETVTAKHVGGFVWAVRLAKITKNGLQKTWGMETVTGKSSGVGGISVLNLDRRPRMWARWWPVMV</sequence>
<evidence type="ECO:0000313" key="2">
    <source>
        <dbReference type="Proteomes" id="UP001175000"/>
    </source>
</evidence>
<evidence type="ECO:0000313" key="1">
    <source>
        <dbReference type="EMBL" id="KAK0623956.1"/>
    </source>
</evidence>
<accession>A0AA39WYJ6</accession>
<proteinExistence type="predicted"/>
<dbReference type="AlphaFoldDB" id="A0AA39WYJ6"/>